<dbReference type="STRING" id="1548.CSCA_2818"/>
<sequence length="167" mass="18998">MKLDVSELLKREKATKELHLEIQEESFHDGRETIKFLQPIKLNGTLDKIGDMLTLNGTISTMLELTCSRCLEKFSYAVDITIEEQFTNNDGASRDGDVIFIDSDTIDITEVIENNIIVEMPIKRLCREDCKGLCHKCGNNLNFATCQCEDDDIDPRLAKLKDMFSTD</sequence>
<dbReference type="Proteomes" id="UP000033115">
    <property type="component" value="Chromosome"/>
</dbReference>
<dbReference type="HOGENOM" id="CLU_100236_1_1_9"/>
<proteinExistence type="predicted"/>
<dbReference type="KEGG" id="csq:CSCA_2818"/>
<accession>A0A0E3K0I3</accession>
<name>A0A0E3K0I3_CLOSL</name>
<dbReference type="EMBL" id="CP009933">
    <property type="protein sequence ID" value="AKA69943.1"/>
    <property type="molecule type" value="Genomic_DNA"/>
</dbReference>
<keyword evidence="2" id="KW-1185">Reference proteome</keyword>
<evidence type="ECO:0000313" key="1">
    <source>
        <dbReference type="EMBL" id="AKA69943.1"/>
    </source>
</evidence>
<dbReference type="RefSeq" id="WP_029161471.1">
    <property type="nucleotide sequence ID" value="NZ_CP009933.1"/>
</dbReference>
<dbReference type="PANTHER" id="PTHR34374">
    <property type="entry name" value="LARGE RIBOSOMAL RNA SUBUNIT ACCUMULATION PROTEIN YCED HOMOLOG 1, CHLOROPLASTIC"/>
    <property type="match status" value="1"/>
</dbReference>
<dbReference type="PANTHER" id="PTHR34374:SF1">
    <property type="entry name" value="LARGE RIBOSOMAL RNA SUBUNIT ACCUMULATION PROTEIN YCED HOMOLOG 1, CHLOROPLASTIC"/>
    <property type="match status" value="1"/>
</dbReference>
<gene>
    <name evidence="1" type="ORF">CSCA_2818</name>
</gene>
<evidence type="ECO:0008006" key="3">
    <source>
        <dbReference type="Google" id="ProtNLM"/>
    </source>
</evidence>
<dbReference type="AlphaFoldDB" id="A0A0E3K0I3"/>
<protein>
    <recommendedName>
        <fullName evidence="3">Metal-binding protein</fullName>
    </recommendedName>
</protein>
<organism evidence="1 2">
    <name type="scientific">Clostridium scatologenes</name>
    <dbReference type="NCBI Taxonomy" id="1548"/>
    <lineage>
        <taxon>Bacteria</taxon>
        <taxon>Bacillati</taxon>
        <taxon>Bacillota</taxon>
        <taxon>Clostridia</taxon>
        <taxon>Eubacteriales</taxon>
        <taxon>Clostridiaceae</taxon>
        <taxon>Clostridium</taxon>
    </lineage>
</organism>
<dbReference type="Pfam" id="PF02620">
    <property type="entry name" value="YceD"/>
    <property type="match status" value="1"/>
</dbReference>
<reference evidence="1 2" key="1">
    <citation type="journal article" date="2015" name="J. Biotechnol.">
        <title>Complete genome sequence of a malodorant-producing acetogen, Clostridium scatologenes ATCC 25775(T).</title>
        <authorList>
            <person name="Zhu Z."/>
            <person name="Guo T."/>
            <person name="Zheng H."/>
            <person name="Song T."/>
            <person name="Ouyang P."/>
            <person name="Xie J."/>
        </authorList>
    </citation>
    <scope>NUCLEOTIDE SEQUENCE [LARGE SCALE GENOMIC DNA]</scope>
    <source>
        <strain evidence="1 2">ATCC 25775</strain>
    </source>
</reference>
<dbReference type="InterPro" id="IPR003772">
    <property type="entry name" value="YceD"/>
</dbReference>
<evidence type="ECO:0000313" key="2">
    <source>
        <dbReference type="Proteomes" id="UP000033115"/>
    </source>
</evidence>